<comment type="caution">
    <text evidence="8">The sequence shown here is derived from an EMBL/GenBank/DDBJ whole genome shotgun (WGS) entry which is preliminary data.</text>
</comment>
<dbReference type="AlphaFoldDB" id="A0A6V8LZ46"/>
<feature type="transmembrane region" description="Helical" evidence="7">
    <location>
        <begin position="85"/>
        <end position="103"/>
    </location>
</feature>
<reference evidence="8 9" key="1">
    <citation type="submission" date="2020-04" db="EMBL/GenBank/DDBJ databases">
        <authorList>
            <consortium name="Desulfovibrio sp. FSS-1 genome sequencing consortium"/>
            <person name="Shimoshige H."/>
            <person name="Kobayashi H."/>
            <person name="Maekawa T."/>
        </authorList>
    </citation>
    <scope>NUCLEOTIDE SEQUENCE [LARGE SCALE GENOMIC DNA]</scope>
    <source>
        <strain evidence="8 9">SIID29052-01</strain>
    </source>
</reference>
<dbReference type="Proteomes" id="UP000494245">
    <property type="component" value="Unassembled WGS sequence"/>
</dbReference>
<name>A0A6V8LZ46_9BACT</name>
<evidence type="ECO:0000313" key="8">
    <source>
        <dbReference type="EMBL" id="GFK93505.1"/>
    </source>
</evidence>
<feature type="transmembrane region" description="Helical" evidence="7">
    <location>
        <begin position="110"/>
        <end position="129"/>
    </location>
</feature>
<gene>
    <name evidence="8" type="primary">yccS</name>
    <name evidence="8" type="ORF">NNJEOMEG_01338</name>
</gene>
<keyword evidence="4 7" id="KW-0812">Transmembrane</keyword>
<evidence type="ECO:0000256" key="2">
    <source>
        <dbReference type="ARBA" id="ARBA00022448"/>
    </source>
</evidence>
<reference evidence="8 9" key="2">
    <citation type="submission" date="2020-05" db="EMBL/GenBank/DDBJ databases">
        <title>Draft genome sequence of Desulfovibrio sp. strainFSS-1.</title>
        <authorList>
            <person name="Shimoshige H."/>
            <person name="Kobayashi H."/>
            <person name="Maekawa T."/>
        </authorList>
    </citation>
    <scope>NUCLEOTIDE SEQUENCE [LARGE SCALE GENOMIC DNA]</scope>
    <source>
        <strain evidence="8 9">SIID29052-01</strain>
    </source>
</reference>
<keyword evidence="5 7" id="KW-1133">Transmembrane helix</keyword>
<accession>A0A6V8LZ46</accession>
<keyword evidence="3" id="KW-1003">Cell membrane</keyword>
<evidence type="ECO:0000256" key="6">
    <source>
        <dbReference type="ARBA" id="ARBA00023136"/>
    </source>
</evidence>
<evidence type="ECO:0000256" key="5">
    <source>
        <dbReference type="ARBA" id="ARBA00022989"/>
    </source>
</evidence>
<keyword evidence="2" id="KW-0813">Transport</keyword>
<evidence type="ECO:0000256" key="7">
    <source>
        <dbReference type="SAM" id="Phobius"/>
    </source>
</evidence>
<dbReference type="PANTHER" id="PTHR30509">
    <property type="entry name" value="P-HYDROXYBENZOIC ACID EFFLUX PUMP SUBUNIT-RELATED"/>
    <property type="match status" value="1"/>
</dbReference>
<evidence type="ECO:0000256" key="3">
    <source>
        <dbReference type="ARBA" id="ARBA00022475"/>
    </source>
</evidence>
<comment type="subcellular location">
    <subcellularLocation>
        <location evidence="1">Cell membrane</location>
        <topology evidence="1">Multi-pass membrane protein</topology>
    </subcellularLocation>
</comment>
<feature type="transmembrane region" description="Helical" evidence="7">
    <location>
        <begin position="62"/>
        <end position="79"/>
    </location>
</feature>
<keyword evidence="9" id="KW-1185">Reference proteome</keyword>
<proteinExistence type="predicted"/>
<dbReference type="EMBL" id="BLTE01000004">
    <property type="protein sequence ID" value="GFK93505.1"/>
    <property type="molecule type" value="Genomic_DNA"/>
</dbReference>
<dbReference type="Pfam" id="PF04632">
    <property type="entry name" value="FUSC"/>
    <property type="match status" value="1"/>
</dbReference>
<dbReference type="GO" id="GO:0005886">
    <property type="term" value="C:plasma membrane"/>
    <property type="evidence" value="ECO:0007669"/>
    <property type="project" value="UniProtKB-SubCell"/>
</dbReference>
<dbReference type="PANTHER" id="PTHR30509:SF9">
    <property type="entry name" value="MULTIDRUG RESISTANCE PROTEIN MDTO"/>
    <property type="match status" value="1"/>
</dbReference>
<dbReference type="InterPro" id="IPR006726">
    <property type="entry name" value="PHBA_efflux_AaeB/fusaric-R"/>
</dbReference>
<evidence type="ECO:0000256" key="1">
    <source>
        <dbReference type="ARBA" id="ARBA00004651"/>
    </source>
</evidence>
<feature type="transmembrane region" description="Helical" evidence="7">
    <location>
        <begin position="135"/>
        <end position="153"/>
    </location>
</feature>
<evidence type="ECO:0000313" key="9">
    <source>
        <dbReference type="Proteomes" id="UP000494245"/>
    </source>
</evidence>
<protein>
    <submittedName>
        <fullName evidence="8">Inner membrane protein YccS</fullName>
    </submittedName>
</protein>
<organism evidence="8 9">
    <name type="scientific">Fundidesulfovibrio magnetotacticus</name>
    <dbReference type="NCBI Taxonomy" id="2730080"/>
    <lineage>
        <taxon>Bacteria</taxon>
        <taxon>Pseudomonadati</taxon>
        <taxon>Thermodesulfobacteriota</taxon>
        <taxon>Desulfovibrionia</taxon>
        <taxon>Desulfovibrionales</taxon>
        <taxon>Desulfovibrionaceae</taxon>
        <taxon>Fundidesulfovibrio</taxon>
    </lineage>
</organism>
<dbReference type="GO" id="GO:0022857">
    <property type="term" value="F:transmembrane transporter activity"/>
    <property type="evidence" value="ECO:0007669"/>
    <property type="project" value="InterPro"/>
</dbReference>
<sequence>MKLLKPSSQHIRHALKTALAAVTTYALVSLLNLEQGYWAVISVIIVMQNNLGGSYQAGVNRIAGTAVGAALGCACLAALGSGAVALGLGVGLSILVCAYFVHLHESFRMAGITATIIILLGNQHGSFLAFSVERFLEIGLGVAIALGVSLFVWPSRAGGLLKKGVVKALNDEAAFYAVLLSCRAPSCDEGEEEYARRELAATRQRNRALLEEAKREPAGFSRQEHVTVSLYNFTERIAEHLLAMEHAVHHEELEGLHSEVAAEMDLLAQTTVTAMTHLALAVSQGHAPGSLEGVRRAVASAEDALGMLRTRRVLPGYSLESIMRFYSYYYNMREVAVELLDMAERAAILNAE</sequence>
<keyword evidence="6 7" id="KW-0472">Membrane</keyword>
<dbReference type="RefSeq" id="WP_173082586.1">
    <property type="nucleotide sequence ID" value="NZ_BLTE01000004.1"/>
</dbReference>
<evidence type="ECO:0000256" key="4">
    <source>
        <dbReference type="ARBA" id="ARBA00022692"/>
    </source>
</evidence>